<organism evidence="1 2">
    <name type="scientific">Rhododendron molle</name>
    <name type="common">Chinese azalea</name>
    <name type="synonym">Azalea mollis</name>
    <dbReference type="NCBI Taxonomy" id="49168"/>
    <lineage>
        <taxon>Eukaryota</taxon>
        <taxon>Viridiplantae</taxon>
        <taxon>Streptophyta</taxon>
        <taxon>Embryophyta</taxon>
        <taxon>Tracheophyta</taxon>
        <taxon>Spermatophyta</taxon>
        <taxon>Magnoliopsida</taxon>
        <taxon>eudicotyledons</taxon>
        <taxon>Gunneridae</taxon>
        <taxon>Pentapetalae</taxon>
        <taxon>asterids</taxon>
        <taxon>Ericales</taxon>
        <taxon>Ericaceae</taxon>
        <taxon>Ericoideae</taxon>
        <taxon>Rhodoreae</taxon>
        <taxon>Rhododendron</taxon>
    </lineage>
</organism>
<gene>
    <name evidence="1" type="ORF">RHMOL_Rhmol02G0010200</name>
</gene>
<name>A0ACC0PK30_RHOML</name>
<reference evidence="1" key="1">
    <citation type="submission" date="2022-02" db="EMBL/GenBank/DDBJ databases">
        <title>Plant Genome Project.</title>
        <authorList>
            <person name="Zhang R.-G."/>
        </authorList>
    </citation>
    <scope>NUCLEOTIDE SEQUENCE</scope>
    <source>
        <strain evidence="1">AT1</strain>
    </source>
</reference>
<dbReference type="EMBL" id="CM046389">
    <property type="protein sequence ID" value="KAI8566062.1"/>
    <property type="molecule type" value="Genomic_DNA"/>
</dbReference>
<accession>A0ACC0PK30</accession>
<sequence>MLDTRHDIDMIQELRAAYNDTQRIEYREEIVRDGVETSKVILSLYDHYDFMLVGRRIDSDSPLVKGLTNWSHAQELGIIGDMLASSGMKCCAVLVVQQQFTVEDLAHAHED</sequence>
<proteinExistence type="predicted"/>
<evidence type="ECO:0000313" key="1">
    <source>
        <dbReference type="EMBL" id="KAI8566062.1"/>
    </source>
</evidence>
<protein>
    <submittedName>
        <fullName evidence="1">Uncharacterized protein</fullName>
    </submittedName>
</protein>
<dbReference type="Proteomes" id="UP001062846">
    <property type="component" value="Chromosome 2"/>
</dbReference>
<evidence type="ECO:0000313" key="2">
    <source>
        <dbReference type="Proteomes" id="UP001062846"/>
    </source>
</evidence>
<comment type="caution">
    <text evidence="1">The sequence shown here is derived from an EMBL/GenBank/DDBJ whole genome shotgun (WGS) entry which is preliminary data.</text>
</comment>
<keyword evidence="2" id="KW-1185">Reference proteome</keyword>